<organism evidence="6 7">
    <name type="scientific">Methylocapsa palsarum</name>
    <dbReference type="NCBI Taxonomy" id="1612308"/>
    <lineage>
        <taxon>Bacteria</taxon>
        <taxon>Pseudomonadati</taxon>
        <taxon>Pseudomonadota</taxon>
        <taxon>Alphaproteobacteria</taxon>
        <taxon>Hyphomicrobiales</taxon>
        <taxon>Beijerinckiaceae</taxon>
        <taxon>Methylocapsa</taxon>
    </lineage>
</organism>
<dbReference type="GO" id="GO:0043190">
    <property type="term" value="C:ATP-binding cassette (ABC) transporter complex"/>
    <property type="evidence" value="ECO:0007669"/>
    <property type="project" value="InterPro"/>
</dbReference>
<dbReference type="Gene3D" id="3.10.105.10">
    <property type="entry name" value="Dipeptide-binding Protein, Domain 3"/>
    <property type="match status" value="1"/>
</dbReference>
<dbReference type="GO" id="GO:0015833">
    <property type="term" value="P:peptide transport"/>
    <property type="evidence" value="ECO:0007669"/>
    <property type="project" value="TreeGrafter"/>
</dbReference>
<proteinExistence type="inferred from homology"/>
<dbReference type="InterPro" id="IPR030678">
    <property type="entry name" value="Peptide/Ni-bd"/>
</dbReference>
<dbReference type="STRING" id="1612308.SAMN05444581_101521"/>
<dbReference type="InterPro" id="IPR039424">
    <property type="entry name" value="SBP_5"/>
</dbReference>
<keyword evidence="3" id="KW-0732">Signal</keyword>
<evidence type="ECO:0000256" key="4">
    <source>
        <dbReference type="SAM" id="Phobius"/>
    </source>
</evidence>
<dbReference type="PANTHER" id="PTHR30290:SF64">
    <property type="entry name" value="ABC TRANSPORTER PERIPLASMIC BINDING PROTEIN"/>
    <property type="match status" value="1"/>
</dbReference>
<evidence type="ECO:0000256" key="3">
    <source>
        <dbReference type="ARBA" id="ARBA00022729"/>
    </source>
</evidence>
<evidence type="ECO:0000313" key="6">
    <source>
        <dbReference type="EMBL" id="SFK05281.1"/>
    </source>
</evidence>
<dbReference type="CDD" id="cd08497">
    <property type="entry name" value="MbnE-like"/>
    <property type="match status" value="1"/>
</dbReference>
<accession>A0A1I3WFR6</accession>
<dbReference type="InterPro" id="IPR000914">
    <property type="entry name" value="SBP_5_dom"/>
</dbReference>
<dbReference type="PANTHER" id="PTHR30290">
    <property type="entry name" value="PERIPLASMIC BINDING COMPONENT OF ABC TRANSPORTER"/>
    <property type="match status" value="1"/>
</dbReference>
<keyword evidence="7" id="KW-1185">Reference proteome</keyword>
<feature type="domain" description="Solute-binding protein family 5" evidence="5">
    <location>
        <begin position="149"/>
        <end position="557"/>
    </location>
</feature>
<name>A0A1I3WFR6_9HYPH</name>
<evidence type="ECO:0000256" key="2">
    <source>
        <dbReference type="ARBA" id="ARBA00005695"/>
    </source>
</evidence>
<dbReference type="SUPFAM" id="SSF53850">
    <property type="entry name" value="Periplasmic binding protein-like II"/>
    <property type="match status" value="1"/>
</dbReference>
<dbReference type="AlphaFoldDB" id="A0A1I3WFR6"/>
<evidence type="ECO:0000256" key="1">
    <source>
        <dbReference type="ARBA" id="ARBA00004418"/>
    </source>
</evidence>
<dbReference type="GO" id="GO:0030288">
    <property type="term" value="C:outer membrane-bounded periplasmic space"/>
    <property type="evidence" value="ECO:0007669"/>
    <property type="project" value="TreeGrafter"/>
</dbReference>
<gene>
    <name evidence="6" type="ORF">SAMN05444581_101521</name>
</gene>
<reference evidence="6 7" key="1">
    <citation type="submission" date="2016-10" db="EMBL/GenBank/DDBJ databases">
        <authorList>
            <person name="de Groot N.N."/>
        </authorList>
    </citation>
    <scope>NUCLEOTIDE SEQUENCE [LARGE SCALE GENOMIC DNA]</scope>
    <source>
        <strain evidence="6 7">NE2</strain>
    </source>
</reference>
<dbReference type="Proteomes" id="UP000198755">
    <property type="component" value="Unassembled WGS sequence"/>
</dbReference>
<dbReference type="Pfam" id="PF00496">
    <property type="entry name" value="SBP_bac_5"/>
    <property type="match status" value="1"/>
</dbReference>
<dbReference type="Gene3D" id="3.40.190.10">
    <property type="entry name" value="Periplasmic binding protein-like II"/>
    <property type="match status" value="1"/>
</dbReference>
<keyword evidence="4" id="KW-1133">Transmembrane helix</keyword>
<protein>
    <submittedName>
        <fullName evidence="6">Peptide/nickel transport system substrate-binding protein</fullName>
    </submittedName>
</protein>
<dbReference type="PIRSF" id="PIRSF002741">
    <property type="entry name" value="MppA"/>
    <property type="match status" value="1"/>
</dbReference>
<dbReference type="GO" id="GO:1904680">
    <property type="term" value="F:peptide transmembrane transporter activity"/>
    <property type="evidence" value="ECO:0007669"/>
    <property type="project" value="TreeGrafter"/>
</dbReference>
<keyword evidence="4" id="KW-0812">Transmembrane</keyword>
<dbReference type="GO" id="GO:0042884">
    <property type="term" value="P:microcin transport"/>
    <property type="evidence" value="ECO:0007669"/>
    <property type="project" value="TreeGrafter"/>
</dbReference>
<comment type="subcellular location">
    <subcellularLocation>
        <location evidence="1">Periplasm</location>
    </subcellularLocation>
</comment>
<comment type="similarity">
    <text evidence="2">Belongs to the bacterial solute-binding protein 5 family.</text>
</comment>
<sequence>MRNSIPGFPICPGAAAKGDGGGGAAGADRAMNTQLIRAARRILRAIFVFCAMFVVFAAGVNGAGAEPAALEGPRPAIAMHGEPALPADFDHLPYANPNAPKGGRLAIGFLGAFDSLNPFNLKAGSTAQGLNGNVFETLMTRSLDEPFTLYGLIAQSIETGPDRSSVTFRLNPRAHFSDGAPITSADVRFTFELLKTRGRPQQRAAYSLVKSIDTPDPQTVHYELGGARDREMPLTLALMPVLARHKIDPVKFDDASLDIPTGSGPYKIVSVKPGERLILRRDPDYWAKDLPIRRGLFNFDEIDIEYFRDSNSLFEAFRTGLLDFREETNPGRWTTGYDFPAMRDHRMTRAALPSGGPKGMEGFVFNMRRPLFADVRVREALGLLFDFEWINANLYDGLYRRTKSFFDESELASTGRPASSAETKLLAPFPGIVREDILKGEWSPAQTSGSGQDRVEPRRALELLQTAGYALDGGRLVKDGEPLAFEIMVKDRNQERLALNYADSLARIGVGVKVRLVDEVQYQRRRQKFDFDMMIGSWLASASPGNEQRSRWGSASASQEASFNLAGVRSPAADAMIEAMLSANSREDFIAAVRAYDRVLLSGFYIVPLFHSPDQWVAASTALGRPEQLPHYGPPTGGATLDTWWRK</sequence>
<feature type="transmembrane region" description="Helical" evidence="4">
    <location>
        <begin position="42"/>
        <end position="60"/>
    </location>
</feature>
<evidence type="ECO:0000259" key="5">
    <source>
        <dbReference type="Pfam" id="PF00496"/>
    </source>
</evidence>
<dbReference type="EMBL" id="FOSN01000001">
    <property type="protein sequence ID" value="SFK05281.1"/>
    <property type="molecule type" value="Genomic_DNA"/>
</dbReference>
<evidence type="ECO:0000313" key="7">
    <source>
        <dbReference type="Proteomes" id="UP000198755"/>
    </source>
</evidence>
<keyword evidence="4" id="KW-0472">Membrane</keyword>